<dbReference type="EMBL" id="CP093313">
    <property type="protein sequence ID" value="UWZ81925.1"/>
    <property type="molecule type" value="Genomic_DNA"/>
</dbReference>
<name>A0A9J7BKZ4_9BACT</name>
<evidence type="ECO:0000313" key="3">
    <source>
        <dbReference type="Proteomes" id="UP001059380"/>
    </source>
</evidence>
<dbReference type="KEGG" id="orp:MOP44_15210"/>
<dbReference type="AlphaFoldDB" id="A0A9J7BKZ4"/>
<evidence type="ECO:0000259" key="1">
    <source>
        <dbReference type="Pfam" id="PF07238"/>
    </source>
</evidence>
<dbReference type="InterPro" id="IPR009875">
    <property type="entry name" value="PilZ_domain"/>
</dbReference>
<accession>A0A9J7BKZ4</accession>
<protein>
    <submittedName>
        <fullName evidence="2">PilZ domain-containing protein</fullName>
    </submittedName>
</protein>
<sequence>MKAGTKVERRREKRYPQNIDVLVRELPGCDEPELGSATTKPGRIQNVSTNGLCLLTFQPIRPLAIVRCEFPVCDSGIRIPTLMHVRWTRQQSEDIRGYISGLEALL</sequence>
<organism evidence="2 3">
    <name type="scientific">Occallatibacter riparius</name>
    <dbReference type="NCBI Taxonomy" id="1002689"/>
    <lineage>
        <taxon>Bacteria</taxon>
        <taxon>Pseudomonadati</taxon>
        <taxon>Acidobacteriota</taxon>
        <taxon>Terriglobia</taxon>
        <taxon>Terriglobales</taxon>
        <taxon>Acidobacteriaceae</taxon>
        <taxon>Occallatibacter</taxon>
    </lineage>
</organism>
<feature type="domain" description="PilZ" evidence="1">
    <location>
        <begin position="8"/>
        <end position="97"/>
    </location>
</feature>
<dbReference type="Pfam" id="PF07238">
    <property type="entry name" value="PilZ"/>
    <property type="match status" value="1"/>
</dbReference>
<evidence type="ECO:0000313" key="2">
    <source>
        <dbReference type="EMBL" id="UWZ81925.1"/>
    </source>
</evidence>
<dbReference type="Proteomes" id="UP001059380">
    <property type="component" value="Chromosome"/>
</dbReference>
<keyword evidence="3" id="KW-1185">Reference proteome</keyword>
<reference evidence="2" key="1">
    <citation type="submission" date="2021-04" db="EMBL/GenBank/DDBJ databases">
        <title>Phylogenetic analysis of Acidobacteriaceae.</title>
        <authorList>
            <person name="Qiu L."/>
            <person name="Zhang Q."/>
        </authorList>
    </citation>
    <scope>NUCLEOTIDE SEQUENCE</scope>
    <source>
        <strain evidence="2">DSM 25168</strain>
    </source>
</reference>
<gene>
    <name evidence="2" type="ORF">MOP44_15210</name>
</gene>
<dbReference type="RefSeq" id="WP_260790902.1">
    <property type="nucleotide sequence ID" value="NZ_CP093313.1"/>
</dbReference>
<proteinExistence type="predicted"/>
<dbReference type="GO" id="GO:0035438">
    <property type="term" value="F:cyclic-di-GMP binding"/>
    <property type="evidence" value="ECO:0007669"/>
    <property type="project" value="InterPro"/>
</dbReference>